<organism evidence="5 6">
    <name type="scientific">Lwoffella lincolnii</name>
    <dbReference type="NCBI Taxonomy" id="90241"/>
    <lineage>
        <taxon>Bacteria</taxon>
        <taxon>Pseudomonadati</taxon>
        <taxon>Pseudomonadota</taxon>
        <taxon>Gammaproteobacteria</taxon>
        <taxon>Moraxellales</taxon>
        <taxon>Moraxellaceae</taxon>
        <taxon>Lwoffella</taxon>
    </lineage>
</organism>
<dbReference type="GO" id="GO:0006281">
    <property type="term" value="P:DNA repair"/>
    <property type="evidence" value="ECO:0007669"/>
    <property type="project" value="UniProtKB-UniRule"/>
</dbReference>
<dbReference type="HAMAP" id="MF_00984">
    <property type="entry name" value="SSB"/>
    <property type="match status" value="1"/>
</dbReference>
<comment type="caution">
    <text evidence="5">The sequence shown here is derived from an EMBL/GenBank/DDBJ whole genome shotgun (WGS) entry which is preliminary data.</text>
</comment>
<comment type="caution">
    <text evidence="2">Lacks conserved residue(s) required for the propagation of feature annotation.</text>
</comment>
<dbReference type="SUPFAM" id="SSF50249">
    <property type="entry name" value="Nucleic acid-binding proteins"/>
    <property type="match status" value="1"/>
</dbReference>
<dbReference type="AlphaFoldDB" id="A0A1T0CB68"/>
<evidence type="ECO:0000313" key="5">
    <source>
        <dbReference type="EMBL" id="OOS19588.1"/>
    </source>
</evidence>
<feature type="region of interest" description="Disordered" evidence="4">
    <location>
        <begin position="115"/>
        <end position="221"/>
    </location>
</feature>
<dbReference type="GO" id="GO:0006310">
    <property type="term" value="P:DNA recombination"/>
    <property type="evidence" value="ECO:0007669"/>
    <property type="project" value="UniProtKB-UniRule"/>
</dbReference>
<keyword evidence="6" id="KW-1185">Reference proteome</keyword>
<sequence length="221" mass="24526">MRGVNKVIIVGNLGADPEVRQFNNGGNVTNISVATSEQWNDKQTGEPREATEWHRISLFNRLGEVAAQYLRKGSKVYIEGSLRTRKYQDQNGQERYITEIRADNMQMLDSANSARGGVANQNHQGGYQSGYQGGHQGYGNFQNQNGNPNGNQSGFQNHQNTANAYQNNNNNNNFNNNNNNNNFNNTDNHSAQQAGQNNQNQPKPNNAVAMQPAPADEDIPF</sequence>
<proteinExistence type="inferred from homology"/>
<dbReference type="GO" id="GO:0003697">
    <property type="term" value="F:single-stranded DNA binding"/>
    <property type="evidence" value="ECO:0007669"/>
    <property type="project" value="UniProtKB-UniRule"/>
</dbReference>
<dbReference type="Proteomes" id="UP000191094">
    <property type="component" value="Unassembled WGS sequence"/>
</dbReference>
<feature type="compositionally biased region" description="Low complexity" evidence="4">
    <location>
        <begin position="138"/>
        <end position="157"/>
    </location>
</feature>
<dbReference type="STRING" id="90241.B0682_08605"/>
<dbReference type="Pfam" id="PF00436">
    <property type="entry name" value="SSB"/>
    <property type="match status" value="1"/>
</dbReference>
<protein>
    <recommendedName>
        <fullName evidence="2 3">Single-stranded DNA-binding protein</fullName>
        <shortName evidence="2">SSB</shortName>
    </recommendedName>
</protein>
<evidence type="ECO:0000256" key="2">
    <source>
        <dbReference type="HAMAP-Rule" id="MF_00984"/>
    </source>
</evidence>
<keyword evidence="2" id="KW-0233">DNA recombination</keyword>
<dbReference type="PROSITE" id="PS50935">
    <property type="entry name" value="SSB"/>
    <property type="match status" value="1"/>
</dbReference>
<dbReference type="NCBIfam" id="TIGR00621">
    <property type="entry name" value="ssb"/>
    <property type="match status" value="1"/>
</dbReference>
<keyword evidence="1 2" id="KW-0238">DNA-binding</keyword>
<dbReference type="InterPro" id="IPR011344">
    <property type="entry name" value="ssDNA-bd"/>
</dbReference>
<accession>A0A1T0CB68</accession>
<feature type="compositionally biased region" description="Low complexity" evidence="4">
    <location>
        <begin position="167"/>
        <end position="209"/>
    </location>
</feature>
<feature type="compositionally biased region" description="Gly residues" evidence="4">
    <location>
        <begin position="127"/>
        <end position="137"/>
    </location>
</feature>
<name>A0A1T0CB68_9GAMM</name>
<evidence type="ECO:0000256" key="1">
    <source>
        <dbReference type="ARBA" id="ARBA00023125"/>
    </source>
</evidence>
<dbReference type="Gene3D" id="2.40.50.140">
    <property type="entry name" value="Nucleic acid-binding proteins"/>
    <property type="match status" value="1"/>
</dbReference>
<evidence type="ECO:0000313" key="6">
    <source>
        <dbReference type="Proteomes" id="UP000191094"/>
    </source>
</evidence>
<dbReference type="GO" id="GO:0009295">
    <property type="term" value="C:nucleoid"/>
    <property type="evidence" value="ECO:0007669"/>
    <property type="project" value="TreeGrafter"/>
</dbReference>
<reference evidence="5 6" key="1">
    <citation type="submission" date="2017-02" db="EMBL/GenBank/DDBJ databases">
        <title>Draft genome sequence of Moraxella lincolnii CCUG 9405T type strain.</title>
        <authorList>
            <person name="Salva-Serra F."/>
            <person name="Engstrom-Jakobsson H."/>
            <person name="Thorell K."/>
            <person name="Jaen-Luchoro D."/>
            <person name="Gonzales-Siles L."/>
            <person name="Karlsson R."/>
            <person name="Yazdan S."/>
            <person name="Boulund F."/>
            <person name="Johnning A."/>
            <person name="Engstrand L."/>
            <person name="Kristiansson E."/>
            <person name="Moore E."/>
        </authorList>
    </citation>
    <scope>NUCLEOTIDE SEQUENCE [LARGE SCALE GENOMIC DNA]</scope>
    <source>
        <strain evidence="5 6">CCUG 9405</strain>
    </source>
</reference>
<dbReference type="OrthoDB" id="9809878at2"/>
<dbReference type="GO" id="GO:0006260">
    <property type="term" value="P:DNA replication"/>
    <property type="evidence" value="ECO:0007669"/>
    <property type="project" value="UniProtKB-UniRule"/>
</dbReference>
<comment type="subunit">
    <text evidence="2">Homotetramer.</text>
</comment>
<dbReference type="PANTHER" id="PTHR10302">
    <property type="entry name" value="SINGLE-STRANDED DNA-BINDING PROTEIN"/>
    <property type="match status" value="1"/>
</dbReference>
<dbReference type="InterPro" id="IPR000424">
    <property type="entry name" value="Primosome_PriB/ssb"/>
</dbReference>
<keyword evidence="2" id="KW-0234">DNA repair</keyword>
<dbReference type="PANTHER" id="PTHR10302:SF27">
    <property type="entry name" value="SINGLE-STRANDED DNA-BINDING PROTEIN"/>
    <property type="match status" value="1"/>
</dbReference>
<dbReference type="RefSeq" id="WP_078308276.1">
    <property type="nucleotide sequence ID" value="NZ_MUYT01000015.1"/>
</dbReference>
<feature type="short sequence motif" description="Important for interaction with partner proteins" evidence="2">
    <location>
        <begin position="216"/>
        <end position="221"/>
    </location>
</feature>
<keyword evidence="2" id="KW-0227">DNA damage</keyword>
<comment type="function">
    <text evidence="2">Plays an important role in DNA replication, recombination and repair. Binds to ssDNA and to an array of partner proteins to recruit them to their sites of action during DNA metabolism.</text>
</comment>
<dbReference type="EMBL" id="MUYT01000015">
    <property type="protein sequence ID" value="OOS19588.1"/>
    <property type="molecule type" value="Genomic_DNA"/>
</dbReference>
<dbReference type="InterPro" id="IPR012340">
    <property type="entry name" value="NA-bd_OB-fold"/>
</dbReference>
<evidence type="ECO:0000256" key="4">
    <source>
        <dbReference type="SAM" id="MobiDB-lite"/>
    </source>
</evidence>
<evidence type="ECO:0000256" key="3">
    <source>
        <dbReference type="RuleBase" id="RU000524"/>
    </source>
</evidence>
<gene>
    <name evidence="5" type="ORF">B0682_08605</name>
</gene>
<keyword evidence="2" id="KW-0235">DNA replication</keyword>
<dbReference type="CDD" id="cd04496">
    <property type="entry name" value="SSB_OBF"/>
    <property type="match status" value="1"/>
</dbReference>